<evidence type="ECO:0000313" key="2">
    <source>
        <dbReference type="EMBL" id="ACV12312.1"/>
    </source>
</evidence>
<dbReference type="GeneID" id="8384439"/>
<dbReference type="InterPro" id="IPR005913">
    <property type="entry name" value="dTDP_dehydrorham_reduct"/>
</dbReference>
<feature type="domain" description="RmlD-like substrate binding" evidence="1">
    <location>
        <begin position="1"/>
        <end position="289"/>
    </location>
</feature>
<gene>
    <name evidence="2" type="ordered locus">Huta_2145</name>
</gene>
<dbReference type="HOGENOM" id="CLU_045518_1_2_2"/>
<dbReference type="PANTHER" id="PTHR10491">
    <property type="entry name" value="DTDP-4-DEHYDRORHAMNOSE REDUCTASE"/>
    <property type="match status" value="1"/>
</dbReference>
<organism evidence="2 3">
    <name type="scientific">Halorhabdus utahensis (strain DSM 12940 / JCM 11049 / AX-2)</name>
    <dbReference type="NCBI Taxonomy" id="519442"/>
    <lineage>
        <taxon>Archaea</taxon>
        <taxon>Methanobacteriati</taxon>
        <taxon>Methanobacteriota</taxon>
        <taxon>Stenosarchaea group</taxon>
        <taxon>Halobacteria</taxon>
        <taxon>Halobacteriales</taxon>
        <taxon>Haloarculaceae</taxon>
        <taxon>Halorhabdus</taxon>
    </lineage>
</organism>
<dbReference type="Pfam" id="PF04321">
    <property type="entry name" value="RmlD_sub_bind"/>
    <property type="match status" value="1"/>
</dbReference>
<dbReference type="eggNOG" id="arCOG01367">
    <property type="taxonomic scope" value="Archaea"/>
</dbReference>
<dbReference type="CDD" id="cd05254">
    <property type="entry name" value="dTDP_HR_like_SDR_e"/>
    <property type="match status" value="1"/>
</dbReference>
<dbReference type="OrthoDB" id="4907at2157"/>
<dbReference type="InterPro" id="IPR036291">
    <property type="entry name" value="NAD(P)-bd_dom_sf"/>
</dbReference>
<reference evidence="2 3" key="1">
    <citation type="journal article" date="2009" name="Stand. Genomic Sci.">
        <title>Complete genome sequence of Halorhabdus utahensis type strain (AX-2).</title>
        <authorList>
            <person name="Anderson I."/>
            <person name="Tindall B.J."/>
            <person name="Pomrenke H."/>
            <person name="Goker M."/>
            <person name="Lapidus A."/>
            <person name="Nolan M."/>
            <person name="Copeland A."/>
            <person name="Glavina Del Rio T."/>
            <person name="Chen F."/>
            <person name="Tice H."/>
            <person name="Cheng J.F."/>
            <person name="Lucas S."/>
            <person name="Chertkov O."/>
            <person name="Bruce D."/>
            <person name="Brettin T."/>
            <person name="Detter J.C."/>
            <person name="Han C."/>
            <person name="Goodwin L."/>
            <person name="Land M."/>
            <person name="Hauser L."/>
            <person name="Chang Y.J."/>
            <person name="Jeffries C.D."/>
            <person name="Pitluck S."/>
            <person name="Pati A."/>
            <person name="Mavromatis K."/>
            <person name="Ivanova N."/>
            <person name="Ovchinnikova G."/>
            <person name="Chen A."/>
            <person name="Palaniappan K."/>
            <person name="Chain P."/>
            <person name="Rohde M."/>
            <person name="Bristow J."/>
            <person name="Eisen J.A."/>
            <person name="Markowitz V."/>
            <person name="Hugenholtz P."/>
            <person name="Kyrpides N.C."/>
            <person name="Klenk H.P."/>
        </authorList>
    </citation>
    <scope>NUCLEOTIDE SEQUENCE [LARGE SCALE GENOMIC DNA]</scope>
    <source>
        <strain evidence="3">DSM 12940 / JCM 11049 / AX-2</strain>
    </source>
</reference>
<dbReference type="STRING" id="519442.Huta_2145"/>
<protein>
    <submittedName>
        <fullName evidence="2">dTDP-4-dehydrorhamnose reductase</fullName>
    </submittedName>
</protein>
<proteinExistence type="predicted"/>
<dbReference type="SUPFAM" id="SSF51735">
    <property type="entry name" value="NAD(P)-binding Rossmann-fold domains"/>
    <property type="match status" value="1"/>
</dbReference>
<dbReference type="RefSeq" id="WP_015789883.1">
    <property type="nucleotide sequence ID" value="NC_013158.1"/>
</dbReference>
<dbReference type="EMBL" id="CP001687">
    <property type="protein sequence ID" value="ACV12312.1"/>
    <property type="molecule type" value="Genomic_DNA"/>
</dbReference>
<keyword evidence="3" id="KW-1185">Reference proteome</keyword>
<dbReference type="Gene3D" id="3.40.50.720">
    <property type="entry name" value="NAD(P)-binding Rossmann-like Domain"/>
    <property type="match status" value="1"/>
</dbReference>
<sequence>MDILVLGAGGLLGSNVVHHALEDDFAVSGTYYEAEPSVDAPLAKVDIRDREAIREQLEERRPDAVINCAAMTDVDACETASGVAHEINAEAPGQIASACAERAIPLVHVSTDYVFDGDTDTPYTESATPNPIQVYGESKRDGEVRVRESEAETIIVRPSFIYGVHRASGELTGFPAWVRDRLAAGESTPLFTDQWVTPSRAGATASTILALLETEFHGTVHVASRSCVMPYTFGQAICRQMDAPAVLLEEGSQTEVDRAAARPTDTCLAVDRVESVLDRPQPTLEADLTAIEPWLSG</sequence>
<dbReference type="InterPro" id="IPR029903">
    <property type="entry name" value="RmlD-like-bd"/>
</dbReference>
<name>C7NU67_HALUD</name>
<dbReference type="KEGG" id="hut:Huta_2145"/>
<dbReference type="PANTHER" id="PTHR10491:SF4">
    <property type="entry name" value="METHIONINE ADENOSYLTRANSFERASE 2 SUBUNIT BETA"/>
    <property type="match status" value="1"/>
</dbReference>
<dbReference type="AlphaFoldDB" id="C7NU67"/>
<dbReference type="Proteomes" id="UP000002071">
    <property type="component" value="Chromosome"/>
</dbReference>
<accession>C7NU67</accession>
<evidence type="ECO:0000313" key="3">
    <source>
        <dbReference type="Proteomes" id="UP000002071"/>
    </source>
</evidence>
<evidence type="ECO:0000259" key="1">
    <source>
        <dbReference type="Pfam" id="PF04321"/>
    </source>
</evidence>